<evidence type="ECO:0000256" key="1">
    <source>
        <dbReference type="SAM" id="Phobius"/>
    </source>
</evidence>
<feature type="transmembrane region" description="Helical" evidence="1">
    <location>
        <begin position="274"/>
        <end position="299"/>
    </location>
</feature>
<keyword evidence="1" id="KW-1133">Transmembrane helix</keyword>
<organism evidence="2 3">
    <name type="scientific">Phytophthora palmivora</name>
    <dbReference type="NCBI Taxonomy" id="4796"/>
    <lineage>
        <taxon>Eukaryota</taxon>
        <taxon>Sar</taxon>
        <taxon>Stramenopiles</taxon>
        <taxon>Oomycota</taxon>
        <taxon>Peronosporomycetes</taxon>
        <taxon>Peronosporales</taxon>
        <taxon>Peronosporaceae</taxon>
        <taxon>Phytophthora</taxon>
    </lineage>
</organism>
<dbReference type="OrthoDB" id="99291at2759"/>
<proteinExistence type="predicted"/>
<feature type="transmembrane region" description="Helical" evidence="1">
    <location>
        <begin position="220"/>
        <end position="241"/>
    </location>
</feature>
<protein>
    <submittedName>
        <fullName evidence="2">Uncharacterized protein</fullName>
    </submittedName>
</protein>
<dbReference type="AlphaFoldDB" id="A0A2P4Y543"/>
<evidence type="ECO:0000313" key="3">
    <source>
        <dbReference type="Proteomes" id="UP000237271"/>
    </source>
</evidence>
<accession>A0A2P4Y543</accession>
<name>A0A2P4Y543_9STRA</name>
<keyword evidence="1" id="KW-0472">Membrane</keyword>
<evidence type="ECO:0000313" key="2">
    <source>
        <dbReference type="EMBL" id="POM72903.1"/>
    </source>
</evidence>
<keyword evidence="1" id="KW-0812">Transmembrane</keyword>
<reference evidence="2 3" key="1">
    <citation type="journal article" date="2017" name="Genome Biol. Evol.">
        <title>Phytophthora megakarya and P. palmivora, closely related causal agents of cacao black pod rot, underwent increases in genome sizes and gene numbers by different mechanisms.</title>
        <authorList>
            <person name="Ali S.S."/>
            <person name="Shao J."/>
            <person name="Lary D.J."/>
            <person name="Kronmiller B."/>
            <person name="Shen D."/>
            <person name="Strem M.D."/>
            <person name="Amoako-Attah I."/>
            <person name="Akrofi A.Y."/>
            <person name="Begoude B.A."/>
            <person name="Ten Hoopen G.M."/>
            <person name="Coulibaly K."/>
            <person name="Kebe B.I."/>
            <person name="Melnick R.L."/>
            <person name="Guiltinan M.J."/>
            <person name="Tyler B.M."/>
            <person name="Meinhardt L.W."/>
            <person name="Bailey B.A."/>
        </authorList>
    </citation>
    <scope>NUCLEOTIDE SEQUENCE [LARGE SCALE GENOMIC DNA]</scope>
    <source>
        <strain evidence="3">sbr112.9</strain>
    </source>
</reference>
<dbReference type="Proteomes" id="UP000237271">
    <property type="component" value="Unassembled WGS sequence"/>
</dbReference>
<dbReference type="EMBL" id="NCKW01005402">
    <property type="protein sequence ID" value="POM72903.1"/>
    <property type="molecule type" value="Genomic_DNA"/>
</dbReference>
<sequence length="360" mass="40974">MSLTYQPMFALLIPAFKMLQKNVLSRILAGRDDTKPQVVILNVEIFNALFIASCMQNSQSISTSITLVAVDIFQAAISLLDLYRMVNDVKKLFDKLGVDTNALISSAELILGYYPDSANRRPTTTPNEPNFWAINSIPQTARISLKKKQVLPTMSMKVGEYKIPIPVTQHCSTREVSRQFSTQYSSTKKATDVISTRPTISLNRLSSNEHYRLLKKALQVLFLTEFMLLVELTEVLVPIIYGKSRNSGGYLVIMYHFPNRRFYPQLADLSDEKLWGMVASVLVYGMFELVSLVLLIVVLNRLVYRQSLKQVAFVLEREFFMVQPKLILWVVMAMQSTLPQLGVDYSFKFAWLHSNNSTDT</sequence>
<feature type="non-terminal residue" evidence="2">
    <location>
        <position position="360"/>
    </location>
</feature>
<keyword evidence="3" id="KW-1185">Reference proteome</keyword>
<gene>
    <name evidence="2" type="ORF">PHPALM_10314</name>
</gene>
<comment type="caution">
    <text evidence="2">The sequence shown here is derived from an EMBL/GenBank/DDBJ whole genome shotgun (WGS) entry which is preliminary data.</text>
</comment>